<gene>
    <name evidence="7" type="ORF">BXZ70DRAFT_919740</name>
</gene>
<evidence type="ECO:0000256" key="5">
    <source>
        <dbReference type="SAM" id="Phobius"/>
    </source>
</evidence>
<dbReference type="OrthoDB" id="66881at2759"/>
<feature type="region of interest" description="Disordered" evidence="4">
    <location>
        <begin position="218"/>
        <end position="381"/>
    </location>
</feature>
<dbReference type="SUPFAM" id="SSF51905">
    <property type="entry name" value="FAD/NAD(P)-binding domain"/>
    <property type="match status" value="2"/>
</dbReference>
<evidence type="ECO:0000256" key="1">
    <source>
        <dbReference type="ARBA" id="ARBA00022630"/>
    </source>
</evidence>
<feature type="compositionally biased region" description="Basic and acidic residues" evidence="4">
    <location>
        <begin position="314"/>
        <end position="326"/>
    </location>
</feature>
<accession>A0A8K0XT55</accession>
<keyword evidence="8" id="KW-1185">Reference proteome</keyword>
<keyword evidence="1" id="KW-0285">Flavoprotein</keyword>
<dbReference type="Proteomes" id="UP000813824">
    <property type="component" value="Unassembled WGS sequence"/>
</dbReference>
<dbReference type="PANTHER" id="PTHR23023">
    <property type="entry name" value="DIMETHYLANILINE MONOOXYGENASE"/>
    <property type="match status" value="1"/>
</dbReference>
<dbReference type="GO" id="GO:0016491">
    <property type="term" value="F:oxidoreductase activity"/>
    <property type="evidence" value="ECO:0007669"/>
    <property type="project" value="UniProtKB-KW"/>
</dbReference>
<name>A0A8K0XT55_9AGAR</name>
<evidence type="ECO:0000259" key="6">
    <source>
        <dbReference type="Pfam" id="PF01266"/>
    </source>
</evidence>
<keyword evidence="5" id="KW-0472">Membrane</keyword>
<dbReference type="PRINTS" id="PR00419">
    <property type="entry name" value="ADXRDTASE"/>
</dbReference>
<evidence type="ECO:0000256" key="2">
    <source>
        <dbReference type="ARBA" id="ARBA00022827"/>
    </source>
</evidence>
<protein>
    <submittedName>
        <fullName evidence="7">FAD/NAD-P-binding domain-containing protein</fullName>
    </submittedName>
</protein>
<keyword evidence="2" id="KW-0274">FAD</keyword>
<dbReference type="Gene3D" id="3.50.50.60">
    <property type="entry name" value="FAD/NAD(P)-binding domain"/>
    <property type="match status" value="2"/>
</dbReference>
<feature type="domain" description="FAD dependent oxidoreductase" evidence="6">
    <location>
        <begin position="73"/>
        <end position="164"/>
    </location>
</feature>
<dbReference type="InterPro" id="IPR050346">
    <property type="entry name" value="FMO-like"/>
</dbReference>
<keyword evidence="5" id="KW-0812">Transmembrane</keyword>
<feature type="compositionally biased region" description="Basic and acidic residues" evidence="4">
    <location>
        <begin position="224"/>
        <end position="241"/>
    </location>
</feature>
<keyword evidence="5" id="KW-1133">Transmembrane helix</keyword>
<organism evidence="7 8">
    <name type="scientific">Cristinia sonorae</name>
    <dbReference type="NCBI Taxonomy" id="1940300"/>
    <lineage>
        <taxon>Eukaryota</taxon>
        <taxon>Fungi</taxon>
        <taxon>Dikarya</taxon>
        <taxon>Basidiomycota</taxon>
        <taxon>Agaricomycotina</taxon>
        <taxon>Agaricomycetes</taxon>
        <taxon>Agaricomycetidae</taxon>
        <taxon>Agaricales</taxon>
        <taxon>Pleurotineae</taxon>
        <taxon>Stephanosporaceae</taxon>
        <taxon>Cristinia</taxon>
    </lineage>
</organism>
<feature type="compositionally biased region" description="Basic and acidic residues" evidence="4">
    <location>
        <begin position="346"/>
        <end position="360"/>
    </location>
</feature>
<evidence type="ECO:0000256" key="4">
    <source>
        <dbReference type="SAM" id="MobiDB-lite"/>
    </source>
</evidence>
<feature type="compositionally biased region" description="Polar residues" evidence="4">
    <location>
        <begin position="281"/>
        <end position="294"/>
    </location>
</feature>
<reference evidence="7" key="1">
    <citation type="journal article" date="2021" name="New Phytol.">
        <title>Evolutionary innovations through gain and loss of genes in the ectomycorrhizal Boletales.</title>
        <authorList>
            <person name="Wu G."/>
            <person name="Miyauchi S."/>
            <person name="Morin E."/>
            <person name="Kuo A."/>
            <person name="Drula E."/>
            <person name="Varga T."/>
            <person name="Kohler A."/>
            <person name="Feng B."/>
            <person name="Cao Y."/>
            <person name="Lipzen A."/>
            <person name="Daum C."/>
            <person name="Hundley H."/>
            <person name="Pangilinan J."/>
            <person name="Johnson J."/>
            <person name="Barry K."/>
            <person name="LaButti K."/>
            <person name="Ng V."/>
            <person name="Ahrendt S."/>
            <person name="Min B."/>
            <person name="Choi I.G."/>
            <person name="Park H."/>
            <person name="Plett J.M."/>
            <person name="Magnuson J."/>
            <person name="Spatafora J.W."/>
            <person name="Nagy L.G."/>
            <person name="Henrissat B."/>
            <person name="Grigoriev I.V."/>
            <person name="Yang Z.L."/>
            <person name="Xu J."/>
            <person name="Martin F.M."/>
        </authorList>
    </citation>
    <scope>NUCLEOTIDE SEQUENCE</scope>
    <source>
        <strain evidence="7">KKN 215</strain>
    </source>
</reference>
<sequence length="688" mass="76745">MSVVKAEYHNLAAYTSSTLSAARSFDVFTVLSPNRFFLFVFNIFYIVAQGFIVWAFKPKPPRRQEQPTKPLGRVAVIGAGLTGVSSAAHAIAHGFDVVIFEQGEKVGGIWSHVNSTSGLQLNSLLYRFHPGVMWSSAFPLRDEILGEIERVWKEYKLDSRTRFKTRVTSVRRADGSNGDADPNSQGHARWIINDGEDGIFDAVIVTVGTCGKPRMVKFEGMPATKEEKDAGGKDREERNNGEEAWSTAAHESSQAIRADQHRKADAKFPTPGEAYHDDSVQDSITTIDGATSEISSDHEEQKHAQHTAWTGETSKAHVAERHDQDKKKRAGFPTPAEAFPTSPSEDPQKDTKAKSLLDKGDNDEDGESKDTKGEDADVFTKGPVVHSSELDKLSEDHVKGKEVIVIGSGASGVEAVETALAKGAKKAIIIAREDKWIIPRNIVLDTLISAQPFGRQMPLSFLWEQIVALWNYTGVRDLAPKNTGIFEGTPVVNDEFLRHVRRGKCDYIRGDTQRLTSNGVRVNVRGRDSRPGDKGAVKEIHGDVIVLATGYEKPDVEFLGKELFPEGYERPNLYLQNFCTEDWSILMTNSAYMNAIGTVGHFHIGIYTRILLTLLMDKDARPTPKDMKLWVDVIRFIKKGAKGGALGFFTYMELTIWLLLFHVLRLDRLRWVFFIMQGWGETPSEYHH</sequence>
<feature type="transmembrane region" description="Helical" evidence="5">
    <location>
        <begin position="36"/>
        <end position="56"/>
    </location>
</feature>
<feature type="transmembrane region" description="Helical" evidence="5">
    <location>
        <begin position="645"/>
        <end position="664"/>
    </location>
</feature>
<evidence type="ECO:0000313" key="7">
    <source>
        <dbReference type="EMBL" id="KAH8105192.1"/>
    </source>
</evidence>
<evidence type="ECO:0000256" key="3">
    <source>
        <dbReference type="ARBA" id="ARBA00023002"/>
    </source>
</evidence>
<proteinExistence type="predicted"/>
<evidence type="ECO:0000313" key="8">
    <source>
        <dbReference type="Proteomes" id="UP000813824"/>
    </source>
</evidence>
<dbReference type="EMBL" id="JAEVFJ010000004">
    <property type="protein sequence ID" value="KAH8105192.1"/>
    <property type="molecule type" value="Genomic_DNA"/>
</dbReference>
<comment type="caution">
    <text evidence="7">The sequence shown here is derived from an EMBL/GenBank/DDBJ whole genome shotgun (WGS) entry which is preliminary data.</text>
</comment>
<keyword evidence="3" id="KW-0560">Oxidoreductase</keyword>
<dbReference type="AlphaFoldDB" id="A0A8K0XT55"/>
<dbReference type="InterPro" id="IPR036188">
    <property type="entry name" value="FAD/NAD-bd_sf"/>
</dbReference>
<dbReference type="InterPro" id="IPR006076">
    <property type="entry name" value="FAD-dep_OxRdtase"/>
</dbReference>
<dbReference type="Pfam" id="PF01266">
    <property type="entry name" value="DAO"/>
    <property type="match status" value="1"/>
</dbReference>